<evidence type="ECO:0000313" key="20">
    <source>
        <dbReference type="Proteomes" id="UP000612361"/>
    </source>
</evidence>
<feature type="domain" description="Soluble ligand binding" evidence="17">
    <location>
        <begin position="496"/>
        <end position="530"/>
    </location>
</feature>
<keyword evidence="9" id="KW-0406">Ion transport</keyword>
<evidence type="ECO:0000259" key="17">
    <source>
        <dbReference type="Pfam" id="PF10531"/>
    </source>
</evidence>
<keyword evidence="7 15" id="KW-0732">Signal</keyword>
<sequence length="751" mass="80981">MKSTLPVIALLAASSTFAQQVDVQTADVQSLTAKQPRITNQSLTQLPSKPAVDEVPLRVENRSTEKTEASEFQQFVRYATGKSLPVFGADFFQNTPSSFAPLQNTPVPSEYMLGAGDELLIRAWGSLDVDYRAVVDRNGVISIPTIGNINLAGVKAADAEAIIRSSIAKLYRDVTVNVSFGRLRAITVYVVGQAKKPGSYTVSGFSTLVTAMLVSGGPNAAGSMRNVQVKRNGKVLGNLDLYAFIAKGDKSSDIKLQDGDTIFIPAAVGHIALTGKVNTPAIYELKTANESISSILDLAGGMPVVADPRRAFLERIDANKSQPRTVEEFALNGAGLSKSLKNGDLLTVTAITPDFANAVTLRGNVNQALRVPFKSGMRIRDLIPNRESLITRASVQRQNDILLQQSVDGQDARKENAISLSARIGNLFDDVNWDYAVIERIDRATLNVTLIPFHLGRALEAGNTEDNLQLQAGDAVTVFSQNDIRVPVAKRKVFARIEGEVNVPGVYQMMPGETLQSLVAKAGGATSNAYLFGTEFYRDKVRAEQQVNLEKTVRRLESQLRAESAKVAANQSGSDAQLAALKAKSEQESGMQALARMRELKATGRVSLDLSANDENVDKLPQLKLENGDQLIIPSRPDFVHIFGAVNQEASVIWRKGTTVDKYLANAGVTSEADLDGIFVLRANGTVLSSTGRGWFSSVSSAEVMPGDSIVVPERLNKETAYKSVINGLKDWAQILSGFGISAAAIKSLRQ</sequence>
<accession>A0A923I3M3</accession>
<evidence type="ECO:0000256" key="7">
    <source>
        <dbReference type="ARBA" id="ARBA00022729"/>
    </source>
</evidence>
<dbReference type="Pfam" id="PF22461">
    <property type="entry name" value="SLBB_2"/>
    <property type="match status" value="1"/>
</dbReference>
<dbReference type="GO" id="GO:0009279">
    <property type="term" value="C:cell outer membrane"/>
    <property type="evidence" value="ECO:0007669"/>
    <property type="project" value="UniProtKB-SubCell"/>
</dbReference>
<dbReference type="InterPro" id="IPR019554">
    <property type="entry name" value="Soluble_ligand-bd"/>
</dbReference>
<dbReference type="GO" id="GO:0046930">
    <property type="term" value="C:pore complex"/>
    <property type="evidence" value="ECO:0007669"/>
    <property type="project" value="UniProtKB-KW"/>
</dbReference>
<comment type="caution">
    <text evidence="19">The sequence shown here is derived from an EMBL/GenBank/DDBJ whole genome shotgun (WGS) entry which is preliminary data.</text>
</comment>
<dbReference type="GO" id="GO:0015288">
    <property type="term" value="F:porin activity"/>
    <property type="evidence" value="ECO:0007669"/>
    <property type="project" value="UniProtKB-KW"/>
</dbReference>
<comment type="similarity">
    <text evidence="2">Belongs to the BexD/CtrA/VexA family.</text>
</comment>
<name>A0A923I3M3_9BURK</name>
<organism evidence="19 20">
    <name type="scientific">Undibacterium rugosum</name>
    <dbReference type="NCBI Taxonomy" id="2762291"/>
    <lineage>
        <taxon>Bacteria</taxon>
        <taxon>Pseudomonadati</taxon>
        <taxon>Pseudomonadota</taxon>
        <taxon>Betaproteobacteria</taxon>
        <taxon>Burkholderiales</taxon>
        <taxon>Oxalobacteraceae</taxon>
        <taxon>Undibacterium</taxon>
    </lineage>
</organism>
<comment type="subcellular location">
    <subcellularLocation>
        <location evidence="1">Cell outer membrane</location>
        <topology evidence="1">Multi-pass membrane protein</topology>
    </subcellularLocation>
</comment>
<keyword evidence="4" id="KW-1134">Transmembrane beta strand</keyword>
<proteinExistence type="inferred from homology"/>
<feature type="chain" id="PRO_5037873267" evidence="15">
    <location>
        <begin position="19"/>
        <end position="751"/>
    </location>
</feature>
<dbReference type="Gene3D" id="3.30.1950.10">
    <property type="entry name" value="wza like domain"/>
    <property type="match status" value="1"/>
</dbReference>
<evidence type="ECO:0000256" key="11">
    <source>
        <dbReference type="ARBA" id="ARBA00023136"/>
    </source>
</evidence>
<evidence type="ECO:0000256" key="14">
    <source>
        <dbReference type="ARBA" id="ARBA00023288"/>
    </source>
</evidence>
<reference evidence="19" key="1">
    <citation type="submission" date="2020-08" db="EMBL/GenBank/DDBJ databases">
        <title>Novel species isolated from subtropical streams in China.</title>
        <authorList>
            <person name="Lu H."/>
        </authorList>
    </citation>
    <scope>NUCLEOTIDE SEQUENCE</scope>
    <source>
        <strain evidence="19">CY7W</strain>
    </source>
</reference>
<evidence type="ECO:0000256" key="12">
    <source>
        <dbReference type="ARBA" id="ARBA00023139"/>
    </source>
</evidence>
<evidence type="ECO:0000256" key="1">
    <source>
        <dbReference type="ARBA" id="ARBA00004571"/>
    </source>
</evidence>
<keyword evidence="14" id="KW-0449">Lipoprotein</keyword>
<dbReference type="InterPro" id="IPR049712">
    <property type="entry name" value="Poly_export"/>
</dbReference>
<dbReference type="Pfam" id="PF10531">
    <property type="entry name" value="SLBB"/>
    <property type="match status" value="2"/>
</dbReference>
<dbReference type="InterPro" id="IPR003715">
    <property type="entry name" value="Poly_export_N"/>
</dbReference>
<feature type="signal peptide" evidence="15">
    <location>
        <begin position="1"/>
        <end position="18"/>
    </location>
</feature>
<evidence type="ECO:0000256" key="2">
    <source>
        <dbReference type="ARBA" id="ARBA00009450"/>
    </source>
</evidence>
<keyword evidence="10" id="KW-0626">Porin</keyword>
<dbReference type="Gene3D" id="3.10.560.10">
    <property type="entry name" value="Outer membrane lipoprotein wza domain like"/>
    <property type="match status" value="4"/>
</dbReference>
<dbReference type="EMBL" id="JACOGG010000033">
    <property type="protein sequence ID" value="MBC3937133.1"/>
    <property type="molecule type" value="Genomic_DNA"/>
</dbReference>
<dbReference type="Pfam" id="PF02563">
    <property type="entry name" value="Poly_export"/>
    <property type="match status" value="1"/>
</dbReference>
<evidence type="ECO:0000256" key="3">
    <source>
        <dbReference type="ARBA" id="ARBA00022448"/>
    </source>
</evidence>
<evidence type="ECO:0000256" key="6">
    <source>
        <dbReference type="ARBA" id="ARBA00022692"/>
    </source>
</evidence>
<feature type="domain" description="Soluble ligand binding" evidence="17">
    <location>
        <begin position="272"/>
        <end position="318"/>
    </location>
</feature>
<dbReference type="RefSeq" id="WP_186882643.1">
    <property type="nucleotide sequence ID" value="NZ_JACOGG010000033.1"/>
</dbReference>
<feature type="domain" description="Polysaccharide export protein N-terminal" evidence="16">
    <location>
        <begin position="106"/>
        <end position="179"/>
    </location>
</feature>
<evidence type="ECO:0000256" key="5">
    <source>
        <dbReference type="ARBA" id="ARBA00022597"/>
    </source>
</evidence>
<dbReference type="AlphaFoldDB" id="A0A923I3M3"/>
<evidence type="ECO:0000256" key="8">
    <source>
        <dbReference type="ARBA" id="ARBA00023047"/>
    </source>
</evidence>
<dbReference type="PANTHER" id="PTHR33619">
    <property type="entry name" value="POLYSACCHARIDE EXPORT PROTEIN GFCE-RELATED"/>
    <property type="match status" value="1"/>
</dbReference>
<evidence type="ECO:0000256" key="13">
    <source>
        <dbReference type="ARBA" id="ARBA00023237"/>
    </source>
</evidence>
<dbReference type="Proteomes" id="UP000612361">
    <property type="component" value="Unassembled WGS sequence"/>
</dbReference>
<keyword evidence="3" id="KW-0813">Transport</keyword>
<dbReference type="PANTHER" id="PTHR33619:SF3">
    <property type="entry name" value="POLYSACCHARIDE EXPORT PROTEIN GFCE-RELATED"/>
    <property type="match status" value="1"/>
</dbReference>
<evidence type="ECO:0000259" key="18">
    <source>
        <dbReference type="Pfam" id="PF22461"/>
    </source>
</evidence>
<keyword evidence="6" id="KW-0812">Transmembrane</keyword>
<keyword evidence="20" id="KW-1185">Reference proteome</keyword>
<evidence type="ECO:0000256" key="9">
    <source>
        <dbReference type="ARBA" id="ARBA00023065"/>
    </source>
</evidence>
<feature type="domain" description="SLBB" evidence="18">
    <location>
        <begin position="188"/>
        <end position="264"/>
    </location>
</feature>
<keyword evidence="8" id="KW-0625">Polysaccharide transport</keyword>
<keyword evidence="12" id="KW-0564">Palmitate</keyword>
<evidence type="ECO:0000259" key="16">
    <source>
        <dbReference type="Pfam" id="PF02563"/>
    </source>
</evidence>
<keyword evidence="11" id="KW-0472">Membrane</keyword>
<dbReference type="GO" id="GO:0015159">
    <property type="term" value="F:polysaccharide transmembrane transporter activity"/>
    <property type="evidence" value="ECO:0007669"/>
    <property type="project" value="InterPro"/>
</dbReference>
<dbReference type="GO" id="GO:0006811">
    <property type="term" value="P:monoatomic ion transport"/>
    <property type="evidence" value="ECO:0007669"/>
    <property type="project" value="UniProtKB-KW"/>
</dbReference>
<protein>
    <submittedName>
        <fullName evidence="19">SLBB domain-containing protein</fullName>
    </submittedName>
</protein>
<evidence type="ECO:0000313" key="19">
    <source>
        <dbReference type="EMBL" id="MBC3937133.1"/>
    </source>
</evidence>
<keyword evidence="5" id="KW-0762">Sugar transport</keyword>
<dbReference type="InterPro" id="IPR054765">
    <property type="entry name" value="SLBB_dom"/>
</dbReference>
<keyword evidence="13" id="KW-0998">Cell outer membrane</keyword>
<evidence type="ECO:0000256" key="15">
    <source>
        <dbReference type="SAM" id="SignalP"/>
    </source>
</evidence>
<gene>
    <name evidence="19" type="ORF">H8K47_17385</name>
</gene>
<evidence type="ECO:0000256" key="10">
    <source>
        <dbReference type="ARBA" id="ARBA00023114"/>
    </source>
</evidence>
<evidence type="ECO:0000256" key="4">
    <source>
        <dbReference type="ARBA" id="ARBA00022452"/>
    </source>
</evidence>